<evidence type="ECO:0000256" key="4">
    <source>
        <dbReference type="SAM" id="MobiDB-lite"/>
    </source>
</evidence>
<evidence type="ECO:0000259" key="5">
    <source>
        <dbReference type="PROSITE" id="PS50827"/>
    </source>
</evidence>
<feature type="compositionally biased region" description="Basic and acidic residues" evidence="4">
    <location>
        <begin position="128"/>
        <end position="140"/>
    </location>
</feature>
<dbReference type="InterPro" id="IPR053271">
    <property type="entry name" value="DDT_domain"/>
</dbReference>
<gene>
    <name evidence="6" type="ORF">FisN_14Lh243</name>
</gene>
<keyword evidence="7" id="KW-1185">Reference proteome</keyword>
<feature type="domain" description="DDT" evidence="5">
    <location>
        <begin position="329"/>
        <end position="400"/>
    </location>
</feature>
<dbReference type="InterPro" id="IPR018501">
    <property type="entry name" value="DDT_dom"/>
</dbReference>
<protein>
    <recommendedName>
        <fullName evidence="5">DDT domain-containing protein</fullName>
    </recommendedName>
</protein>
<feature type="region of interest" description="Disordered" evidence="4">
    <location>
        <begin position="546"/>
        <end position="610"/>
    </location>
</feature>
<reference evidence="6 7" key="1">
    <citation type="journal article" date="2015" name="Plant Cell">
        <title>Oil accumulation by the oleaginous diatom Fistulifera solaris as revealed by the genome and transcriptome.</title>
        <authorList>
            <person name="Tanaka T."/>
            <person name="Maeda Y."/>
            <person name="Veluchamy A."/>
            <person name="Tanaka M."/>
            <person name="Abida H."/>
            <person name="Marechal E."/>
            <person name="Bowler C."/>
            <person name="Muto M."/>
            <person name="Sunaga Y."/>
            <person name="Tanaka M."/>
            <person name="Yoshino T."/>
            <person name="Taniguchi T."/>
            <person name="Fukuda Y."/>
            <person name="Nemoto M."/>
            <person name="Matsumoto M."/>
            <person name="Wong P.S."/>
            <person name="Aburatani S."/>
            <person name="Fujibuchi W."/>
        </authorList>
    </citation>
    <scope>NUCLEOTIDE SEQUENCE [LARGE SCALE GENOMIC DNA]</scope>
    <source>
        <strain evidence="6 7">JPCC DA0580</strain>
    </source>
</reference>
<feature type="compositionally biased region" description="Polar residues" evidence="4">
    <location>
        <begin position="588"/>
        <end position="603"/>
    </location>
</feature>
<evidence type="ECO:0000256" key="3">
    <source>
        <dbReference type="SAM" id="Coils"/>
    </source>
</evidence>
<dbReference type="PROSITE" id="PS50827">
    <property type="entry name" value="DDT"/>
    <property type="match status" value="1"/>
</dbReference>
<evidence type="ECO:0000256" key="2">
    <source>
        <dbReference type="ARBA" id="ARBA00023242"/>
    </source>
</evidence>
<dbReference type="InterPro" id="IPR028941">
    <property type="entry name" value="WHIM2_dom"/>
</dbReference>
<dbReference type="Pfam" id="PF15613">
    <property type="entry name" value="WSD"/>
    <property type="match status" value="1"/>
</dbReference>
<organism evidence="6 7">
    <name type="scientific">Fistulifera solaris</name>
    <name type="common">Oleaginous diatom</name>
    <dbReference type="NCBI Taxonomy" id="1519565"/>
    <lineage>
        <taxon>Eukaryota</taxon>
        <taxon>Sar</taxon>
        <taxon>Stramenopiles</taxon>
        <taxon>Ochrophyta</taxon>
        <taxon>Bacillariophyta</taxon>
        <taxon>Bacillariophyceae</taxon>
        <taxon>Bacillariophycidae</taxon>
        <taxon>Naviculales</taxon>
        <taxon>Naviculaceae</taxon>
        <taxon>Fistulifera</taxon>
    </lineage>
</organism>
<keyword evidence="3" id="KW-0175">Coiled coil</keyword>
<feature type="region of interest" description="Disordered" evidence="4">
    <location>
        <begin position="1146"/>
        <end position="1165"/>
    </location>
</feature>
<dbReference type="PANTHER" id="PTHR15546:SF2">
    <property type="entry name" value="DDT DOMAIN-CONTAINING PROTEIN DDB_G0282237"/>
    <property type="match status" value="1"/>
</dbReference>
<evidence type="ECO:0000256" key="1">
    <source>
        <dbReference type="ARBA" id="ARBA00004123"/>
    </source>
</evidence>
<feature type="compositionally biased region" description="Acidic residues" evidence="4">
    <location>
        <begin position="563"/>
        <end position="587"/>
    </location>
</feature>
<feature type="compositionally biased region" description="Basic and acidic residues" evidence="4">
    <location>
        <begin position="240"/>
        <end position="249"/>
    </location>
</feature>
<dbReference type="Proteomes" id="UP000198406">
    <property type="component" value="Unassembled WGS sequence"/>
</dbReference>
<dbReference type="GO" id="GO:0005634">
    <property type="term" value="C:nucleus"/>
    <property type="evidence" value="ECO:0007669"/>
    <property type="project" value="UniProtKB-SubCell"/>
</dbReference>
<proteinExistence type="predicted"/>
<evidence type="ECO:0000313" key="7">
    <source>
        <dbReference type="Proteomes" id="UP000198406"/>
    </source>
</evidence>
<feature type="region of interest" description="Disordered" evidence="4">
    <location>
        <begin position="227"/>
        <end position="249"/>
    </location>
</feature>
<dbReference type="InParanoid" id="A0A1Z5J9R4"/>
<feature type="coiled-coil region" evidence="3">
    <location>
        <begin position="754"/>
        <end position="812"/>
    </location>
</feature>
<evidence type="ECO:0000313" key="6">
    <source>
        <dbReference type="EMBL" id="GAX10727.1"/>
    </source>
</evidence>
<dbReference type="PANTHER" id="PTHR15546">
    <property type="entry name" value="BROMODOMAIN ADJACENT TO ZINC FINGER DOMAIN, 2A"/>
    <property type="match status" value="1"/>
</dbReference>
<accession>A0A1Z5J9R4</accession>
<dbReference type="Pfam" id="PF02791">
    <property type="entry name" value="DDT"/>
    <property type="match status" value="1"/>
</dbReference>
<keyword evidence="2" id="KW-0539">Nucleus</keyword>
<comment type="caution">
    <text evidence="6">The sequence shown here is derived from an EMBL/GenBank/DDBJ whole genome shotgun (WGS) entry which is preliminary data.</text>
</comment>
<feature type="region of interest" description="Disordered" evidence="4">
    <location>
        <begin position="271"/>
        <end position="308"/>
    </location>
</feature>
<dbReference type="OrthoDB" id="45033at2759"/>
<dbReference type="EMBL" id="BDSP01000022">
    <property type="protein sequence ID" value="GAX10727.1"/>
    <property type="molecule type" value="Genomic_DNA"/>
</dbReference>
<feature type="compositionally biased region" description="Polar residues" evidence="4">
    <location>
        <begin position="297"/>
        <end position="308"/>
    </location>
</feature>
<comment type="subcellular location">
    <subcellularLocation>
        <location evidence="1">Nucleus</location>
    </subcellularLocation>
</comment>
<feature type="region of interest" description="Disordered" evidence="4">
    <location>
        <begin position="126"/>
        <end position="158"/>
    </location>
</feature>
<feature type="compositionally biased region" description="Basic and acidic residues" evidence="4">
    <location>
        <begin position="271"/>
        <end position="281"/>
    </location>
</feature>
<sequence>MTETPEVDDNKEKKRKKQYKRMGKILAAAWEWDSSFQDKDDDDDDDAAEWLCLTDVGQNLDQKAYRLGRHGWEDFARDVGGVYHWHIHKKTALSTKAKACIQKAKDLFAKVDESLAKIVTENYVPKQESAKKRKTEDAHNSPRKKSKAANKNSELAEREERAMEMLATFIEERRGKRSQVSGFSARVTRKSSSGKFDTNFFNEAGRRFRSMLEVGRFLGLVTDERSVGGGVRRKNGTQRESSREQEAEKKAIRKELDKLRKTLHRAQKTLDDFVTERKDSGHPQNSIQLADEDDTAATDQSGLQLSSGMPSRIAAARIPDIERFPGLPDCCLPDVLMTWNFLCTFERAVNLTPVSLDDFVDALTYMPPAGQTGDDLLSPPVYLAEAHLGLLKLLFEDRASDDWWWSVLESDETDLHENFNEDMETGPMVAPPIKVDMLSLLREIEDPLITTSWLTALEGVCSASNTDRKQFRDSIKTTMKLVTNKWALAFLRRALSHDKSPNCEFAKKAAKWLCRRFREARPDLIDRSVKSNDAIRAREKVAEDMSKLMDDLPESVPVVGSDDISDTEYDGEEDSDDESDDEDDDQENVANRSSVLDDSQKVASSIPPKPLPTFVDMLLPPAKPNAYDEFVNAFSWPHLVGATLLRILHRKRRILNEVDDSLRDKNQCNPLVASERRERERMAVARVLTECIESVDHGSGLEKSINHLCSGGNYITLSPLERLCILRGLIEAAYDSVKVNDVVIGNYKQRMSAMKALEIEQRRAKKDAKEKAAADEAAAREQLAAEAREKFLDEKREEILKLNEKSKEFSDEVMESLTDEDIIEFDEDIKADYDALPSPESFNKAEVSEMVKRLQEAAAFDTDTLRVVTMEELVERERLELEEMEAGLSGLGGEDALLDENLDRDTFRSIERLVRDIAKVKSLSEKLPIMRAVALDHLKDAIIDGTMKVLRSAIASAKKAKLTGPDDETGGIWAVDIMRDAALELDKAKQNKRVFDAQKDLVAKRNKCFIRCEPIGQDRFGNCFWTFNAEEAGHIWVETEYNLADNQLEESENPGFINLKRLGSDIKVGAEDMESDFLASDDPALRLFSRQEYHSAGFSSSLVKRNWGCHHTEESLRSVIKMLDGSKEKEQALKAKLKDSLEEIVESSEKHNLGTEELEDEENGDSMLGTNHLLVDGDKDVLQAAKKALNAEIADSQVIRDLESAIGLKIRVRLVVGETKDPSVAKYEDGEVLGWLTRKYKVESQEMIEEEDKTIVKTEKVSVWKVRTARGKVVWLDGIELLESFLRSKKREKEVGYFENDSSFLAYRNHGGRHCGKASEAPYAASPIFLARWMVKRESELYPKLKIRSYDNTWGGKSGARNQWTNQMKDFAYDFATTKQGLLTLEQAFFELTLGFSEYQNAPEEVDVQAALDDPTQRVEIELESIEKSAPGLWNTPLSRAVFIEIVSKCTTTGFLALAFDLLCRNTLKYLQRHRLLDVRPERDVSSYQSFVGGRTTRRMNAWQQQQDAYYE</sequence>
<name>A0A1Z5J9R4_FISSO</name>